<evidence type="ECO:0000313" key="4">
    <source>
        <dbReference type="Proteomes" id="UP001218188"/>
    </source>
</evidence>
<feature type="region of interest" description="Disordered" evidence="1">
    <location>
        <begin position="18"/>
        <end position="83"/>
    </location>
</feature>
<feature type="compositionally biased region" description="Acidic residues" evidence="1">
    <location>
        <begin position="513"/>
        <end position="530"/>
    </location>
</feature>
<protein>
    <submittedName>
        <fullName evidence="3">Uncharacterized protein</fullName>
    </submittedName>
</protein>
<comment type="caution">
    <text evidence="3">The sequence shown here is derived from an EMBL/GenBank/DDBJ whole genome shotgun (WGS) entry which is preliminary data.</text>
</comment>
<feature type="region of interest" description="Disordered" evidence="1">
    <location>
        <begin position="303"/>
        <end position="530"/>
    </location>
</feature>
<dbReference type="EMBL" id="JARJCM010000240">
    <property type="protein sequence ID" value="KAJ7021174.1"/>
    <property type="molecule type" value="Genomic_DNA"/>
</dbReference>
<evidence type="ECO:0000256" key="1">
    <source>
        <dbReference type="SAM" id="MobiDB-lite"/>
    </source>
</evidence>
<name>A0AAD6WU89_9AGAR</name>
<evidence type="ECO:0000313" key="3">
    <source>
        <dbReference type="EMBL" id="KAJ7021174.1"/>
    </source>
</evidence>
<organism evidence="3 4">
    <name type="scientific">Mycena alexandri</name>
    <dbReference type="NCBI Taxonomy" id="1745969"/>
    <lineage>
        <taxon>Eukaryota</taxon>
        <taxon>Fungi</taxon>
        <taxon>Dikarya</taxon>
        <taxon>Basidiomycota</taxon>
        <taxon>Agaricomycotina</taxon>
        <taxon>Agaricomycetes</taxon>
        <taxon>Agaricomycetidae</taxon>
        <taxon>Agaricales</taxon>
        <taxon>Marasmiineae</taxon>
        <taxon>Mycenaceae</taxon>
        <taxon>Mycena</taxon>
    </lineage>
</organism>
<feature type="compositionally biased region" description="Basic residues" evidence="1">
    <location>
        <begin position="488"/>
        <end position="505"/>
    </location>
</feature>
<accession>A0AAD6WU89</accession>
<feature type="compositionally biased region" description="Basic and acidic residues" evidence="1">
    <location>
        <begin position="449"/>
        <end position="465"/>
    </location>
</feature>
<dbReference type="Proteomes" id="UP001218188">
    <property type="component" value="Unassembled WGS sequence"/>
</dbReference>
<proteinExistence type="predicted"/>
<evidence type="ECO:0000256" key="2">
    <source>
        <dbReference type="SAM" id="Phobius"/>
    </source>
</evidence>
<sequence>MYKLRSWFRMNERRRIIKPGHSLPVHESSRGQHPVTPSPPTPANAPARTHRRPKPPPSAHSTPTETSASGHNSAVHPRPARILPTPATSEADLAAFVSWEGFLVVVGVTHVVVVGISGKNNTAHEEELDEERKMRMRTQANVLRVARTRQRRLARGQLASWCSRNMNSSSASRPPSSCPSPNPPIQGLRLCVCIQPVTRLARDGRRTLAARCAKRRPTGGLGAGLGQNSTRAKHERYAGGRTKRRRSRNPNTSVRVYGDGQRMGTENTHPGKYAPGIPHAPRPRIQPPSARAHLPPARRVKTLKREKSHHVTPQNAARTWTARLLPPAGDGRESRIHRAYPRTSGPARIGSRPARSSAHARTSPRAPHRTPRTSGPACTARARGAENTHTNAGDAKRQEDPSRPSTLSARVRVHTTGQANSRAPALSTLSAHVRAPSRPPASRNAPHRPSGELHMREGAVHEKSAHNASPRPHQKKPEFGHGMWCVRQRTRRHPRPIRDRLRHHPPVSSPQEEGADDDGGGDGEEDEGSEECIGFGRRAIQSNGSEVVRGKYTEVEVKGICRGAGILIVVCVGVVVVGGSASNFGWQRLGSYMQLARHIPSLDKGYTNSNTWKAGVKRVKSESMTTESFVV</sequence>
<keyword evidence="4" id="KW-1185">Reference proteome</keyword>
<feature type="transmembrane region" description="Helical" evidence="2">
    <location>
        <begin position="564"/>
        <end position="586"/>
    </location>
</feature>
<keyword evidence="2" id="KW-1133">Transmembrane helix</keyword>
<keyword evidence="2" id="KW-0472">Membrane</keyword>
<feature type="compositionally biased region" description="Low complexity" evidence="1">
    <location>
        <begin position="430"/>
        <end position="448"/>
    </location>
</feature>
<feature type="region of interest" description="Disordered" evidence="1">
    <location>
        <begin position="219"/>
        <end position="268"/>
    </location>
</feature>
<feature type="compositionally biased region" description="Polar residues" evidence="1">
    <location>
        <begin position="59"/>
        <end position="72"/>
    </location>
</feature>
<dbReference type="AlphaFoldDB" id="A0AAD6WU89"/>
<gene>
    <name evidence="3" type="ORF">C8F04DRAFT_1315332</name>
</gene>
<reference evidence="3" key="1">
    <citation type="submission" date="2023-03" db="EMBL/GenBank/DDBJ databases">
        <title>Massive genome expansion in bonnet fungi (Mycena s.s.) driven by repeated elements and novel gene families across ecological guilds.</title>
        <authorList>
            <consortium name="Lawrence Berkeley National Laboratory"/>
            <person name="Harder C.B."/>
            <person name="Miyauchi S."/>
            <person name="Viragh M."/>
            <person name="Kuo A."/>
            <person name="Thoen E."/>
            <person name="Andreopoulos B."/>
            <person name="Lu D."/>
            <person name="Skrede I."/>
            <person name="Drula E."/>
            <person name="Henrissat B."/>
            <person name="Morin E."/>
            <person name="Kohler A."/>
            <person name="Barry K."/>
            <person name="LaButti K."/>
            <person name="Morin E."/>
            <person name="Salamov A."/>
            <person name="Lipzen A."/>
            <person name="Mereny Z."/>
            <person name="Hegedus B."/>
            <person name="Baldrian P."/>
            <person name="Stursova M."/>
            <person name="Weitz H."/>
            <person name="Taylor A."/>
            <person name="Grigoriev I.V."/>
            <person name="Nagy L.G."/>
            <person name="Martin F."/>
            <person name="Kauserud H."/>
        </authorList>
    </citation>
    <scope>NUCLEOTIDE SEQUENCE</scope>
    <source>
        <strain evidence="3">CBHHK200</strain>
    </source>
</reference>
<keyword evidence="2" id="KW-0812">Transmembrane</keyword>